<comment type="caution">
    <text evidence="2">The sequence shown here is derived from an EMBL/GenBank/DDBJ whole genome shotgun (WGS) entry which is preliminary data.</text>
</comment>
<keyword evidence="1" id="KW-0472">Membrane</keyword>
<name>A0A3S5CPM2_9PLAT</name>
<feature type="transmembrane region" description="Helical" evidence="1">
    <location>
        <begin position="304"/>
        <end position="329"/>
    </location>
</feature>
<organism evidence="2 3">
    <name type="scientific">Protopolystoma xenopodis</name>
    <dbReference type="NCBI Taxonomy" id="117903"/>
    <lineage>
        <taxon>Eukaryota</taxon>
        <taxon>Metazoa</taxon>
        <taxon>Spiralia</taxon>
        <taxon>Lophotrochozoa</taxon>
        <taxon>Platyhelminthes</taxon>
        <taxon>Monogenea</taxon>
        <taxon>Polyopisthocotylea</taxon>
        <taxon>Polystomatidea</taxon>
        <taxon>Polystomatidae</taxon>
        <taxon>Protopolystoma</taxon>
    </lineage>
</organism>
<sequence length="467" mass="55617">MKRRFVCRSHQNRTEESRGTAAAWLLYDVQVDAAHETSSLASGENRPSFRTSNDRHHQSWASLLYCRTDWTGLFFDLASIGILNSHNGNRTWTLQRIILTCYHRKKLAPVPLDRRVDVRTGKCEPPTQAGANMWRDRSCRVNFERPCKPLELLLMGASLLCSEILGIHQCLRYLLAFNLYFLDIFDFDILALLYHFHLTYSLHLLHVRGLQQRLLFLPLLPNLCLLHLFDLLASLAFFYHFHLTYSLNLLHILHLLQRLLFLPLFLNLCLLHLFDLLAILALLYHFHLNYSFHLLHILRLLQRLLFLPLFLYLCLPYLFDLLVILALFYHFHLTYSFHLLHLLRLLLRLLFLPLLLYLCLLHLFDILVIIALFYDFHLTYSFHLLHILHLLQRLLFLPLLLNFCLLYLFDLLVILALFYHFPLTYSFHLLRLLQRLLNLCLIHFLNPFVFLVVSNAFFFFFFFFIPI</sequence>
<proteinExistence type="predicted"/>
<evidence type="ECO:0000313" key="2">
    <source>
        <dbReference type="EMBL" id="VEL37891.1"/>
    </source>
</evidence>
<dbReference type="Proteomes" id="UP000784294">
    <property type="component" value="Unassembled WGS sequence"/>
</dbReference>
<feature type="transmembrane region" description="Helical" evidence="1">
    <location>
        <begin position="173"/>
        <end position="194"/>
    </location>
</feature>
<feature type="transmembrane region" description="Helical" evidence="1">
    <location>
        <begin position="395"/>
        <end position="421"/>
    </location>
</feature>
<evidence type="ECO:0000256" key="1">
    <source>
        <dbReference type="SAM" id="Phobius"/>
    </source>
</evidence>
<evidence type="ECO:0000313" key="3">
    <source>
        <dbReference type="Proteomes" id="UP000784294"/>
    </source>
</evidence>
<dbReference type="EMBL" id="CAAALY010256261">
    <property type="protein sequence ID" value="VEL37891.1"/>
    <property type="molecule type" value="Genomic_DNA"/>
</dbReference>
<dbReference type="AlphaFoldDB" id="A0A3S5CPM2"/>
<feature type="transmembrane region" description="Helical" evidence="1">
    <location>
        <begin position="214"/>
        <end position="239"/>
    </location>
</feature>
<reference evidence="2" key="1">
    <citation type="submission" date="2018-11" db="EMBL/GenBank/DDBJ databases">
        <authorList>
            <consortium name="Pathogen Informatics"/>
        </authorList>
    </citation>
    <scope>NUCLEOTIDE SEQUENCE</scope>
</reference>
<feature type="transmembrane region" description="Helical" evidence="1">
    <location>
        <begin position="259"/>
        <end position="283"/>
    </location>
</feature>
<accession>A0A3S5CPM2</accession>
<protein>
    <submittedName>
        <fullName evidence="2">Uncharacterized protein</fullName>
    </submittedName>
</protein>
<feature type="transmembrane region" description="Helical" evidence="1">
    <location>
        <begin position="441"/>
        <end position="465"/>
    </location>
</feature>
<gene>
    <name evidence="2" type="ORF">PXEA_LOCUS31331</name>
</gene>
<keyword evidence="1" id="KW-1133">Transmembrane helix</keyword>
<feature type="transmembrane region" description="Helical" evidence="1">
    <location>
        <begin position="349"/>
        <end position="374"/>
    </location>
</feature>
<keyword evidence="1" id="KW-0812">Transmembrane</keyword>
<keyword evidence="3" id="KW-1185">Reference proteome</keyword>